<organism evidence="4 5">
    <name type="scientific">Holothuria leucospilota</name>
    <name type="common">Black long sea cucumber</name>
    <name type="synonym">Mertensiothuria leucospilota</name>
    <dbReference type="NCBI Taxonomy" id="206669"/>
    <lineage>
        <taxon>Eukaryota</taxon>
        <taxon>Metazoa</taxon>
        <taxon>Echinodermata</taxon>
        <taxon>Eleutherozoa</taxon>
        <taxon>Echinozoa</taxon>
        <taxon>Holothuroidea</taxon>
        <taxon>Aspidochirotacea</taxon>
        <taxon>Aspidochirotida</taxon>
        <taxon>Holothuriidae</taxon>
        <taxon>Holothuria</taxon>
    </lineage>
</organism>
<protein>
    <submittedName>
        <fullName evidence="4">Uncharacterized protein</fullName>
    </submittedName>
</protein>
<comment type="caution">
    <text evidence="4">The sequence shown here is derived from an EMBL/GenBank/DDBJ whole genome shotgun (WGS) entry which is preliminary data.</text>
</comment>
<evidence type="ECO:0000256" key="2">
    <source>
        <dbReference type="SAM" id="Phobius"/>
    </source>
</evidence>
<keyword evidence="2" id="KW-1133">Transmembrane helix</keyword>
<name>A0A9Q0YG37_HOLLE</name>
<gene>
    <name evidence="4" type="ORF">HOLleu_38507</name>
</gene>
<evidence type="ECO:0000313" key="5">
    <source>
        <dbReference type="Proteomes" id="UP001152320"/>
    </source>
</evidence>
<feature type="chain" id="PRO_5040126042" evidence="3">
    <location>
        <begin position="18"/>
        <end position="275"/>
    </location>
</feature>
<dbReference type="AlphaFoldDB" id="A0A9Q0YG37"/>
<keyword evidence="5" id="KW-1185">Reference proteome</keyword>
<feature type="transmembrane region" description="Helical" evidence="2">
    <location>
        <begin position="188"/>
        <end position="211"/>
    </location>
</feature>
<evidence type="ECO:0000256" key="1">
    <source>
        <dbReference type="SAM" id="MobiDB-lite"/>
    </source>
</evidence>
<sequence length="275" mass="29788">MKILRLFICALPLLGFALSVGQGSAAASVTTINDDQKMEVLLADSSEENANCTVDEAFPSDSFGNQKVTCFSGYRKGSEGNPCPDGETCCSCGRGSYLPVDNTCDKCIRHTVCIEYEVVGDPFQDSVCKVTTVPTDTVLPECHTVLPTGSTRVTSTPRESHTITPVGSTKFTSTPRDAAQDKKFSIPWPWSTVVIVFMVTMILLLMVWAVVRLTRKWHRKHIRGYNIPYPEGDVELDDGTTSPPKPQGNGNIPANAAACAIPMDGANEMTTEDQS</sequence>
<feature type="signal peptide" evidence="3">
    <location>
        <begin position="1"/>
        <end position="17"/>
    </location>
</feature>
<feature type="region of interest" description="Disordered" evidence="1">
    <location>
        <begin position="229"/>
        <end position="255"/>
    </location>
</feature>
<keyword evidence="2" id="KW-0812">Transmembrane</keyword>
<dbReference type="Proteomes" id="UP001152320">
    <property type="component" value="Chromosome 21"/>
</dbReference>
<feature type="region of interest" description="Disordered" evidence="1">
    <location>
        <begin position="149"/>
        <end position="174"/>
    </location>
</feature>
<accession>A0A9Q0YG37</accession>
<reference evidence="4" key="1">
    <citation type="submission" date="2021-10" db="EMBL/GenBank/DDBJ databases">
        <title>Tropical sea cucumber genome reveals ecological adaptation and Cuvierian tubules defense mechanism.</title>
        <authorList>
            <person name="Chen T."/>
        </authorList>
    </citation>
    <scope>NUCLEOTIDE SEQUENCE</scope>
    <source>
        <strain evidence="4">Nanhai2018</strain>
        <tissue evidence="4">Muscle</tissue>
    </source>
</reference>
<proteinExistence type="predicted"/>
<keyword evidence="3" id="KW-0732">Signal</keyword>
<evidence type="ECO:0000313" key="4">
    <source>
        <dbReference type="EMBL" id="KAJ8021339.1"/>
    </source>
</evidence>
<keyword evidence="2" id="KW-0472">Membrane</keyword>
<dbReference type="EMBL" id="JAIZAY010000021">
    <property type="protein sequence ID" value="KAJ8021339.1"/>
    <property type="molecule type" value="Genomic_DNA"/>
</dbReference>
<evidence type="ECO:0000256" key="3">
    <source>
        <dbReference type="SAM" id="SignalP"/>
    </source>
</evidence>